<organism evidence="4 5">
    <name type="scientific">Mycobacterium tuberculosis</name>
    <dbReference type="NCBI Taxonomy" id="1773"/>
    <lineage>
        <taxon>Bacteria</taxon>
        <taxon>Bacillati</taxon>
        <taxon>Actinomycetota</taxon>
        <taxon>Actinomycetes</taxon>
        <taxon>Mycobacteriales</taxon>
        <taxon>Mycobacteriaceae</taxon>
        <taxon>Mycobacterium</taxon>
        <taxon>Mycobacterium tuberculosis complex</taxon>
    </lineage>
</organism>
<proteinExistence type="predicted"/>
<dbReference type="EMBL" id="CNGE01001337">
    <property type="protein sequence ID" value="CKU02748.1"/>
    <property type="molecule type" value="Genomic_DNA"/>
</dbReference>
<evidence type="ECO:0000313" key="5">
    <source>
        <dbReference type="Proteomes" id="UP000038802"/>
    </source>
</evidence>
<accession>A0A0T9FAW0</accession>
<reference evidence="5 6" key="2">
    <citation type="submission" date="2015-03" db="EMBL/GenBank/DDBJ databases">
        <authorList>
            <consortium name="Pathogen Informatics"/>
        </authorList>
    </citation>
    <scope>NUCLEOTIDE SEQUENCE [LARGE SCALE GENOMIC DNA]</scope>
    <source>
        <strain evidence="2 8">Bir 172</strain>
        <strain evidence="3 6">D00501624</strain>
        <strain evidence="1 7">G09901357</strain>
        <strain evidence="5">K00500041</strain>
    </source>
</reference>
<dbReference type="Proteomes" id="UP000048948">
    <property type="component" value="Unassembled WGS sequence"/>
</dbReference>
<evidence type="ECO:0000313" key="2">
    <source>
        <dbReference type="EMBL" id="CKU02748.1"/>
    </source>
</evidence>
<evidence type="ECO:0000313" key="3">
    <source>
        <dbReference type="EMBL" id="CNW02228.1"/>
    </source>
</evidence>
<evidence type="ECO:0000313" key="4">
    <source>
        <dbReference type="EMBL" id="COX21364.1"/>
    </source>
</evidence>
<dbReference type="AlphaFoldDB" id="A0A0T9FAW0"/>
<evidence type="ECO:0000313" key="8">
    <source>
        <dbReference type="Proteomes" id="UP000048948"/>
    </source>
</evidence>
<dbReference type="EMBL" id="CQQC01001522">
    <property type="protein sequence ID" value="CNW02228.1"/>
    <property type="molecule type" value="Genomic_DNA"/>
</dbReference>
<name>A0A0T9FAW0_MYCTX</name>
<dbReference type="Proteomes" id="UP000039217">
    <property type="component" value="Unassembled WGS sequence"/>
</dbReference>
<reference evidence="4" key="1">
    <citation type="submission" date="2015-03" db="EMBL/GenBank/DDBJ databases">
        <authorList>
            <person name="Murphy D."/>
        </authorList>
    </citation>
    <scope>NUCLEOTIDE SEQUENCE [LARGE SCALE GENOMIC DNA]</scope>
    <source>
        <strain evidence="4">K00500041</strain>
    </source>
</reference>
<sequence length="90" mass="8973">MPSNRTIVILLSGVRPRRFSASHCCNAEYHGISDVDESCCNSWGTAAVVASGGTVDDTVAAAWPASAAGLVVTGAAVNGVNSVAIAAEPA</sequence>
<evidence type="ECO:0000313" key="7">
    <source>
        <dbReference type="Proteomes" id="UP000048289"/>
    </source>
</evidence>
<evidence type="ECO:0000313" key="1">
    <source>
        <dbReference type="EMBL" id="CFE43177.1"/>
    </source>
</evidence>
<dbReference type="EMBL" id="CFOE01000566">
    <property type="protein sequence ID" value="CFE43177.1"/>
    <property type="molecule type" value="Genomic_DNA"/>
</dbReference>
<dbReference type="EMBL" id="CSAE01001018">
    <property type="protein sequence ID" value="COX21364.1"/>
    <property type="molecule type" value="Genomic_DNA"/>
</dbReference>
<evidence type="ECO:0000313" key="6">
    <source>
        <dbReference type="Proteomes" id="UP000039217"/>
    </source>
</evidence>
<gene>
    <name evidence="3" type="ORF">ERS007661_03436</name>
    <name evidence="1" type="ORF">ERS007681_03354</name>
    <name evidence="4" type="ORF">ERS007703_04921</name>
    <name evidence="2" type="ORF">ERS027646_04399</name>
</gene>
<dbReference type="Proteomes" id="UP000038802">
    <property type="component" value="Unassembled WGS sequence"/>
</dbReference>
<dbReference type="Proteomes" id="UP000048289">
    <property type="component" value="Unassembled WGS sequence"/>
</dbReference>
<protein>
    <submittedName>
        <fullName evidence="4">Uncharacterized protein</fullName>
    </submittedName>
</protein>